<protein>
    <recommendedName>
        <fullName evidence="1">Hemerythrin-like domain-containing protein</fullName>
    </recommendedName>
</protein>
<organism evidence="2 3">
    <name type="scientific">Diatrype stigma</name>
    <dbReference type="NCBI Taxonomy" id="117547"/>
    <lineage>
        <taxon>Eukaryota</taxon>
        <taxon>Fungi</taxon>
        <taxon>Dikarya</taxon>
        <taxon>Ascomycota</taxon>
        <taxon>Pezizomycotina</taxon>
        <taxon>Sordariomycetes</taxon>
        <taxon>Xylariomycetidae</taxon>
        <taxon>Xylariales</taxon>
        <taxon>Diatrypaceae</taxon>
        <taxon>Diatrype</taxon>
    </lineage>
</organism>
<sequence>MAHAHNVIIRGLNAIIQQGPYVPCASNKMYRASDVKDFLFYVNSWVKMVNHHHWVEETFIFPEMEKFSGRPGLMDDPRHQHELFHPGMERLLAYSSATAPEEYLWEGGMKDVIDSFSKELTDHLYAEIDVLLKLGDLDSVGLQNTWDRAENIAKQTGNIGMLGHVPTLEEYWAFRLGISAVYVSCAAGEFSMSTHLPAVVVSSKHMDVIWRETNVIISVTNDLVSLKKEMRLDCIDSIVPLTSALINHIQEAISKSPVALKCLKDRFDQAENSLLSQHLGDEKTRQKVEEFIEVQRSNCVGNLIWR</sequence>
<dbReference type="Pfam" id="PF01814">
    <property type="entry name" value="Hemerythrin"/>
    <property type="match status" value="1"/>
</dbReference>
<name>A0AAN9UAS1_9PEZI</name>
<dbReference type="InterPro" id="IPR008949">
    <property type="entry name" value="Isoprenoid_synthase_dom_sf"/>
</dbReference>
<reference evidence="2 3" key="1">
    <citation type="submission" date="2024-02" db="EMBL/GenBank/DDBJ databases">
        <title>De novo assembly and annotation of 12 fungi associated with fruit tree decline syndrome in Ontario, Canada.</title>
        <authorList>
            <person name="Sulman M."/>
            <person name="Ellouze W."/>
            <person name="Ilyukhin E."/>
        </authorList>
    </citation>
    <scope>NUCLEOTIDE SEQUENCE [LARGE SCALE GENOMIC DNA]</scope>
    <source>
        <strain evidence="2 3">M11/M66-122</strain>
    </source>
</reference>
<dbReference type="EMBL" id="JAKJXP020000138">
    <property type="protein sequence ID" value="KAK7743371.1"/>
    <property type="molecule type" value="Genomic_DNA"/>
</dbReference>
<gene>
    <name evidence="2" type="ORF">SLS62_010645</name>
</gene>
<dbReference type="SUPFAM" id="SSF48576">
    <property type="entry name" value="Terpenoid synthases"/>
    <property type="match status" value="1"/>
</dbReference>
<keyword evidence="3" id="KW-1185">Reference proteome</keyword>
<dbReference type="Gene3D" id="1.10.600.10">
    <property type="entry name" value="Farnesyl Diphosphate Synthase"/>
    <property type="match status" value="1"/>
</dbReference>
<feature type="domain" description="Hemerythrin-like" evidence="1">
    <location>
        <begin position="32"/>
        <end position="132"/>
    </location>
</feature>
<dbReference type="PANTHER" id="PTHR38048:SF2">
    <property type="entry name" value="HEMERYTHRIN-LIKE DOMAIN-CONTAINING PROTEIN"/>
    <property type="match status" value="1"/>
</dbReference>
<dbReference type="Gene3D" id="1.20.120.520">
    <property type="entry name" value="nmb1532 protein domain like"/>
    <property type="match status" value="1"/>
</dbReference>
<evidence type="ECO:0000259" key="1">
    <source>
        <dbReference type="Pfam" id="PF01814"/>
    </source>
</evidence>
<accession>A0AAN9UAS1</accession>
<dbReference type="InterPro" id="IPR012312">
    <property type="entry name" value="Hemerythrin-like"/>
</dbReference>
<evidence type="ECO:0000313" key="3">
    <source>
        <dbReference type="Proteomes" id="UP001320420"/>
    </source>
</evidence>
<proteinExistence type="predicted"/>
<dbReference type="Proteomes" id="UP001320420">
    <property type="component" value="Unassembled WGS sequence"/>
</dbReference>
<comment type="caution">
    <text evidence="2">The sequence shown here is derived from an EMBL/GenBank/DDBJ whole genome shotgun (WGS) entry which is preliminary data.</text>
</comment>
<dbReference type="InterPro" id="IPR053206">
    <property type="entry name" value="Dimeric_xanthone_biosynth"/>
</dbReference>
<dbReference type="AlphaFoldDB" id="A0AAN9UAS1"/>
<dbReference type="Pfam" id="PF19086">
    <property type="entry name" value="Terpene_syn_C_2"/>
    <property type="match status" value="1"/>
</dbReference>
<dbReference type="PANTHER" id="PTHR38048">
    <property type="entry name" value="EXPRESSED PROTEIN"/>
    <property type="match status" value="1"/>
</dbReference>
<evidence type="ECO:0000313" key="2">
    <source>
        <dbReference type="EMBL" id="KAK7743371.1"/>
    </source>
</evidence>